<name>A0ABQ7DTI7_BRACR</name>
<dbReference type="PROSITE" id="PS51257">
    <property type="entry name" value="PROKAR_LIPOPROTEIN"/>
    <property type="match status" value="1"/>
</dbReference>
<evidence type="ECO:0000313" key="2">
    <source>
        <dbReference type="EMBL" id="KAF3581408.1"/>
    </source>
</evidence>
<evidence type="ECO:0000256" key="1">
    <source>
        <dbReference type="SAM" id="MobiDB-lite"/>
    </source>
</evidence>
<evidence type="ECO:0000313" key="3">
    <source>
        <dbReference type="Proteomes" id="UP000266723"/>
    </source>
</evidence>
<feature type="region of interest" description="Disordered" evidence="1">
    <location>
        <begin position="1"/>
        <end position="20"/>
    </location>
</feature>
<sequence>MRVNAVTPPTATDPAIGSAPSRPSTAYALGLAACPPCCWGCALPHSLLVAMDSPTIGVPPGHSGNSVCDGLASPLNTPSTYGRTHHSCSMLLPCTLPYRIVHTFGMGALPGQVRSGAWHPGAVWLPDFGWSGSVAVPPQVMFLVPRLSRSIHGHHGSLARCSCSSALPSFL</sequence>
<proteinExistence type="predicted"/>
<dbReference type="Proteomes" id="UP000266723">
    <property type="component" value="Unassembled WGS sequence"/>
</dbReference>
<protein>
    <submittedName>
        <fullName evidence="2">Uncharacterized protein</fullName>
    </submittedName>
</protein>
<accession>A0ABQ7DTI7</accession>
<comment type="caution">
    <text evidence="2">The sequence shown here is derived from an EMBL/GenBank/DDBJ whole genome shotgun (WGS) entry which is preliminary data.</text>
</comment>
<reference evidence="2 3" key="1">
    <citation type="journal article" date="2020" name="BMC Genomics">
        <title>Intraspecific diversification of the crop wild relative Brassica cretica Lam. using demographic model selection.</title>
        <authorList>
            <person name="Kioukis A."/>
            <person name="Michalopoulou V.A."/>
            <person name="Briers L."/>
            <person name="Pirintsos S."/>
            <person name="Studholme D.J."/>
            <person name="Pavlidis P."/>
            <person name="Sarris P.F."/>
        </authorList>
    </citation>
    <scope>NUCLEOTIDE SEQUENCE [LARGE SCALE GENOMIC DNA]</scope>
    <source>
        <strain evidence="3">cv. PFS-1207/04</strain>
    </source>
</reference>
<gene>
    <name evidence="2" type="ORF">DY000_02033380</name>
</gene>
<organism evidence="2 3">
    <name type="scientific">Brassica cretica</name>
    <name type="common">Mustard</name>
    <dbReference type="NCBI Taxonomy" id="69181"/>
    <lineage>
        <taxon>Eukaryota</taxon>
        <taxon>Viridiplantae</taxon>
        <taxon>Streptophyta</taxon>
        <taxon>Embryophyta</taxon>
        <taxon>Tracheophyta</taxon>
        <taxon>Spermatophyta</taxon>
        <taxon>Magnoliopsida</taxon>
        <taxon>eudicotyledons</taxon>
        <taxon>Gunneridae</taxon>
        <taxon>Pentapetalae</taxon>
        <taxon>rosids</taxon>
        <taxon>malvids</taxon>
        <taxon>Brassicales</taxon>
        <taxon>Brassicaceae</taxon>
        <taxon>Brassiceae</taxon>
        <taxon>Brassica</taxon>
    </lineage>
</organism>
<dbReference type="EMBL" id="QGKV02000649">
    <property type="protein sequence ID" value="KAF3581408.1"/>
    <property type="molecule type" value="Genomic_DNA"/>
</dbReference>
<keyword evidence="3" id="KW-1185">Reference proteome</keyword>